<dbReference type="CDD" id="cd00519">
    <property type="entry name" value="Lipase_3"/>
    <property type="match status" value="1"/>
</dbReference>
<sequence>MIISELSELQRRTLFAKFAKIAYKNKDEAFQSGKFWGFGKVNFFDVEGAQAYLFSNDTDVIITCRGTQPGEMNDIFADLEVFKSDSVTGTKIHQGFKEEVDKIYNEVEDKVELQPGKKIWACGHSLGGAMATILA</sequence>
<dbReference type="PANTHER" id="PTHR45856">
    <property type="entry name" value="ALPHA/BETA-HYDROLASES SUPERFAMILY PROTEIN"/>
    <property type="match status" value="1"/>
</dbReference>
<dbReference type="GO" id="GO:0006629">
    <property type="term" value="P:lipid metabolic process"/>
    <property type="evidence" value="ECO:0007669"/>
    <property type="project" value="InterPro"/>
</dbReference>
<dbReference type="EMBL" id="UINC01194533">
    <property type="protein sequence ID" value="SVE10663.1"/>
    <property type="molecule type" value="Genomic_DNA"/>
</dbReference>
<dbReference type="InterPro" id="IPR051218">
    <property type="entry name" value="Sec_MonoDiacylglyc_Lipase"/>
</dbReference>
<evidence type="ECO:0000313" key="2">
    <source>
        <dbReference type="EMBL" id="SVE10663.1"/>
    </source>
</evidence>
<feature type="non-terminal residue" evidence="2">
    <location>
        <position position="135"/>
    </location>
</feature>
<proteinExistence type="predicted"/>
<reference evidence="2" key="1">
    <citation type="submission" date="2018-05" db="EMBL/GenBank/DDBJ databases">
        <authorList>
            <person name="Lanie J.A."/>
            <person name="Ng W.-L."/>
            <person name="Kazmierczak K.M."/>
            <person name="Andrzejewski T.M."/>
            <person name="Davidsen T.M."/>
            <person name="Wayne K.J."/>
            <person name="Tettelin H."/>
            <person name="Glass J.I."/>
            <person name="Rusch D."/>
            <person name="Podicherti R."/>
            <person name="Tsui H.-C.T."/>
            <person name="Winkler M.E."/>
        </authorList>
    </citation>
    <scope>NUCLEOTIDE SEQUENCE</scope>
</reference>
<dbReference type="Gene3D" id="3.40.50.1820">
    <property type="entry name" value="alpha/beta hydrolase"/>
    <property type="match status" value="1"/>
</dbReference>
<dbReference type="PANTHER" id="PTHR45856:SF24">
    <property type="entry name" value="FUNGAL LIPASE-LIKE DOMAIN-CONTAINING PROTEIN"/>
    <property type="match status" value="1"/>
</dbReference>
<accession>A0A383ASV1</accession>
<dbReference type="InterPro" id="IPR029058">
    <property type="entry name" value="AB_hydrolase_fold"/>
</dbReference>
<organism evidence="2">
    <name type="scientific">marine metagenome</name>
    <dbReference type="NCBI Taxonomy" id="408172"/>
    <lineage>
        <taxon>unclassified sequences</taxon>
        <taxon>metagenomes</taxon>
        <taxon>ecological metagenomes</taxon>
    </lineage>
</organism>
<name>A0A383ASV1_9ZZZZ</name>
<evidence type="ECO:0000259" key="1">
    <source>
        <dbReference type="Pfam" id="PF01764"/>
    </source>
</evidence>
<protein>
    <recommendedName>
        <fullName evidence="1">Fungal lipase-type domain-containing protein</fullName>
    </recommendedName>
</protein>
<gene>
    <name evidence="2" type="ORF">METZ01_LOCUS463517</name>
</gene>
<feature type="domain" description="Fungal lipase-type" evidence="1">
    <location>
        <begin position="62"/>
        <end position="135"/>
    </location>
</feature>
<dbReference type="SUPFAM" id="SSF53474">
    <property type="entry name" value="alpha/beta-Hydrolases"/>
    <property type="match status" value="1"/>
</dbReference>
<dbReference type="Pfam" id="PF01764">
    <property type="entry name" value="Lipase_3"/>
    <property type="match status" value="1"/>
</dbReference>
<dbReference type="AlphaFoldDB" id="A0A383ASV1"/>
<dbReference type="InterPro" id="IPR002921">
    <property type="entry name" value="Fungal_lipase-type"/>
</dbReference>